<comment type="caution">
    <text evidence="12">The sequence shown here is derived from an EMBL/GenBank/DDBJ whole genome shotgun (WGS) entry which is preliminary data.</text>
</comment>
<evidence type="ECO:0000256" key="6">
    <source>
        <dbReference type="ARBA" id="ARBA00022840"/>
    </source>
</evidence>
<dbReference type="PANTHER" id="PTHR42700">
    <property type="entry name" value="SULFATE ADENYLYLTRANSFERASE"/>
    <property type="match status" value="1"/>
</dbReference>
<dbReference type="GO" id="GO:0070814">
    <property type="term" value="P:hydrogen sulfide biosynthetic process"/>
    <property type="evidence" value="ECO:0007669"/>
    <property type="project" value="UniProtKB-UniRule"/>
</dbReference>
<dbReference type="SUPFAM" id="SSF52374">
    <property type="entry name" value="Nucleotidylyl transferase"/>
    <property type="match status" value="1"/>
</dbReference>
<proteinExistence type="inferred from homology"/>
<keyword evidence="8 12" id="KW-0418">Kinase</keyword>
<feature type="domain" description="ATP-sulfurylase PUA-like" evidence="11">
    <location>
        <begin position="136"/>
        <end position="286"/>
    </location>
</feature>
<dbReference type="InterPro" id="IPR015947">
    <property type="entry name" value="PUA-like_sf"/>
</dbReference>
<dbReference type="GO" id="GO:0010134">
    <property type="term" value="P:sulfate assimilation via adenylyl sulfate reduction"/>
    <property type="evidence" value="ECO:0007669"/>
    <property type="project" value="TreeGrafter"/>
</dbReference>
<dbReference type="InterPro" id="IPR002650">
    <property type="entry name" value="Sulphate_adenylyltransferase"/>
</dbReference>
<dbReference type="AlphaFoldDB" id="A0AAE3WFS6"/>
<dbReference type="SUPFAM" id="SSF46785">
    <property type="entry name" value="Winged helix' DNA-binding domain"/>
    <property type="match status" value="1"/>
</dbReference>
<dbReference type="FunFam" id="3.40.50.620:FF:000052">
    <property type="entry name" value="Sulfate adenylyltransferase"/>
    <property type="match status" value="1"/>
</dbReference>
<keyword evidence="6 8" id="KW-0067">ATP-binding</keyword>
<evidence type="ECO:0000256" key="2">
    <source>
        <dbReference type="ARBA" id="ARBA00004806"/>
    </source>
</evidence>
<evidence type="ECO:0000256" key="7">
    <source>
        <dbReference type="ARBA" id="ARBA00049370"/>
    </source>
</evidence>
<keyword evidence="4 12" id="KW-0548">Nucleotidyltransferase</keyword>
<dbReference type="Gene3D" id="3.10.400.10">
    <property type="entry name" value="Sulfate adenylyltransferase"/>
    <property type="match status" value="1"/>
</dbReference>
<dbReference type="NCBIfam" id="TIGR00455">
    <property type="entry name" value="apsK"/>
    <property type="match status" value="1"/>
</dbReference>
<dbReference type="RefSeq" id="WP_306737201.1">
    <property type="nucleotide sequence ID" value="NZ_JANHAX010000006.1"/>
</dbReference>
<evidence type="ECO:0000256" key="4">
    <source>
        <dbReference type="ARBA" id="ARBA00022695"/>
    </source>
</evidence>
<evidence type="ECO:0000256" key="8">
    <source>
        <dbReference type="HAMAP-Rule" id="MF_00065"/>
    </source>
</evidence>
<dbReference type="InterPro" id="IPR050512">
    <property type="entry name" value="Sulf_AdTrans/APS_kinase"/>
</dbReference>
<organism evidence="12 13">
    <name type="scientific">Marimonas arenosa</name>
    <dbReference type="NCBI Taxonomy" id="1795305"/>
    <lineage>
        <taxon>Bacteria</taxon>
        <taxon>Pseudomonadati</taxon>
        <taxon>Pseudomonadota</taxon>
        <taxon>Alphaproteobacteria</taxon>
        <taxon>Rhodobacterales</taxon>
        <taxon>Paracoccaceae</taxon>
        <taxon>Marimonas</taxon>
    </lineage>
</organism>
<evidence type="ECO:0000259" key="11">
    <source>
        <dbReference type="Pfam" id="PF14306"/>
    </source>
</evidence>
<dbReference type="GO" id="GO:0019379">
    <property type="term" value="P:sulfate assimilation, phosphoadenylyl sulfate reduction by phosphoadenylyl-sulfate reductase (thioredoxin)"/>
    <property type="evidence" value="ECO:0007669"/>
    <property type="project" value="TreeGrafter"/>
</dbReference>
<dbReference type="EC" id="2.7.1.25" evidence="8"/>
<dbReference type="GO" id="GO:0004020">
    <property type="term" value="F:adenylylsulfate kinase activity"/>
    <property type="evidence" value="ECO:0007669"/>
    <property type="project" value="UniProtKB-UniRule"/>
</dbReference>
<dbReference type="GO" id="GO:0005737">
    <property type="term" value="C:cytoplasm"/>
    <property type="evidence" value="ECO:0007669"/>
    <property type="project" value="TreeGrafter"/>
</dbReference>
<accession>A0AAE3WFS6</accession>
<dbReference type="InterPro" id="IPR002891">
    <property type="entry name" value="APS"/>
</dbReference>
<dbReference type="NCBIfam" id="NF003013">
    <property type="entry name" value="PRK03846.1"/>
    <property type="match status" value="1"/>
</dbReference>
<keyword evidence="8" id="KW-0597">Phosphoprotein</keyword>
<comment type="pathway">
    <text evidence="2 8">Sulfur metabolism; hydrogen sulfide biosynthesis; sulfite from sulfate: step 2/3.</text>
</comment>
<feature type="domain" description="APS kinase" evidence="9">
    <location>
        <begin position="517"/>
        <end position="668"/>
    </location>
</feature>
<dbReference type="CDD" id="cd00517">
    <property type="entry name" value="ATPS"/>
    <property type="match status" value="1"/>
</dbReference>
<name>A0AAE3WFS6_9RHOB</name>
<dbReference type="GO" id="GO:0004781">
    <property type="term" value="F:sulfate adenylyltransferase (ATP) activity"/>
    <property type="evidence" value="ECO:0007669"/>
    <property type="project" value="UniProtKB-EC"/>
</dbReference>
<dbReference type="Pfam" id="PF01583">
    <property type="entry name" value="APS_kinase"/>
    <property type="match status" value="1"/>
</dbReference>
<dbReference type="InterPro" id="IPR014729">
    <property type="entry name" value="Rossmann-like_a/b/a_fold"/>
</dbReference>
<evidence type="ECO:0000259" key="10">
    <source>
        <dbReference type="Pfam" id="PF01747"/>
    </source>
</evidence>
<dbReference type="CDD" id="cd02027">
    <property type="entry name" value="APSK"/>
    <property type="match status" value="1"/>
</dbReference>
<dbReference type="NCBIfam" id="NF004040">
    <property type="entry name" value="PRK05537.1"/>
    <property type="match status" value="1"/>
</dbReference>
<dbReference type="Pfam" id="PF13412">
    <property type="entry name" value="HTH_24"/>
    <property type="match status" value="1"/>
</dbReference>
<reference evidence="12" key="1">
    <citation type="submission" date="2022-07" db="EMBL/GenBank/DDBJ databases">
        <authorList>
            <person name="Otstavnykh N."/>
            <person name="Isaeva M."/>
            <person name="Bystritskaya E."/>
        </authorList>
    </citation>
    <scope>NUCLEOTIDE SEQUENCE</scope>
    <source>
        <strain evidence="12">KCTC 52189</strain>
    </source>
</reference>
<dbReference type="HAMAP" id="MF_00065">
    <property type="entry name" value="Adenylyl_sulf_kinase"/>
    <property type="match status" value="1"/>
</dbReference>
<dbReference type="PANTHER" id="PTHR42700:SF1">
    <property type="entry name" value="SULFATE ADENYLYLTRANSFERASE"/>
    <property type="match status" value="1"/>
</dbReference>
<dbReference type="Gene3D" id="3.40.50.300">
    <property type="entry name" value="P-loop containing nucleotide triphosphate hydrolases"/>
    <property type="match status" value="1"/>
</dbReference>
<evidence type="ECO:0000313" key="13">
    <source>
        <dbReference type="Proteomes" id="UP001226762"/>
    </source>
</evidence>
<comment type="function">
    <text evidence="8">Catalyzes the synthesis of activated sulfate.</text>
</comment>
<dbReference type="InterPro" id="IPR036388">
    <property type="entry name" value="WH-like_DNA-bd_sf"/>
</dbReference>
<dbReference type="Pfam" id="PF01747">
    <property type="entry name" value="ATP-sulfurylase"/>
    <property type="match status" value="1"/>
</dbReference>
<protein>
    <recommendedName>
        <fullName evidence="8">Adenylyl-sulfate kinase</fullName>
        <ecNumber evidence="8">2.7.1.25</ecNumber>
    </recommendedName>
    <alternativeName>
        <fullName evidence="8">APS kinase</fullName>
    </alternativeName>
    <alternativeName>
        <fullName evidence="8">ATP adenosine-5'-phosphosulfate 3'-phosphotransferase</fullName>
    </alternativeName>
    <alternativeName>
        <fullName evidence="8">Adenosine-5'-phosphosulfate kinase</fullName>
    </alternativeName>
</protein>
<sequence>MTPTDPKTPQKTALSEDDDLRFRLLRQLDLAPEASQRATAQALGISLGRLNGLMRAAAEAGLIKVGDRDGPDRRARFAYSLTTRGAAEKLRLTDQFLARKFAEYDALHAELTGTTSGHAPFKHRTKIVQNNLAPIPELYVSYDSAQKLKVEAADLVSHDLTPRQICDLELLMNGGFNPLKGFLSEADYDGVVENMRLANGSLWPMPVTLDVSETFAESIELGQDIALRDQEGVILATMTVTDRWTPDKKREAEKVFGADDDAHPAVNYLHNTAGKVYLGGPVTGIQQPVHYDFRGRRDTPNELRAYFRKLGWRKVVAFQTRNPLHRAHQELTFRAAKEAQANLLIHPVVGLTKPGDVDHFTRVRCYEAVLDKYPGSTTTMSLLNLAMRMAGPREAVWHGLIRKNHGCTHFIVGRDHAGPGKNSQGEDFYGPYDAQEMFREYQDEMDIEMVDFKHMVFVQERAQYEPADEVEDDATVLNISGTELRRRLREGLEIPEWFSFSEVVGELRRRYPPRSNQGFTVFFTGFSGSGKSTIANALMVKLMEMGGRPVTLLDGDIVRKNLSSELGFSKEHRDLNIRRIGYVASEITKNGGIAICAPIAPYATTRRAVREEVEQYGAFVEVHVATSIEECERRDRKGLYKLAREGKIKEFTGISDPYDVPDHPELRVETENVDVDNCAHQVILKLEQMGLIAG</sequence>
<dbReference type="InterPro" id="IPR059117">
    <property type="entry name" value="APS_kinase_dom"/>
</dbReference>
<feature type="domain" description="Sulphate adenylyltransferase catalytic" evidence="10">
    <location>
        <begin position="297"/>
        <end position="509"/>
    </location>
</feature>
<keyword evidence="3 8" id="KW-0808">Transferase</keyword>
<comment type="catalytic activity">
    <reaction evidence="1 8">
        <text>adenosine 5'-phosphosulfate + ATP = 3'-phosphoadenylyl sulfate + ADP + H(+)</text>
        <dbReference type="Rhea" id="RHEA:24152"/>
        <dbReference type="ChEBI" id="CHEBI:15378"/>
        <dbReference type="ChEBI" id="CHEBI:30616"/>
        <dbReference type="ChEBI" id="CHEBI:58243"/>
        <dbReference type="ChEBI" id="CHEBI:58339"/>
        <dbReference type="ChEBI" id="CHEBI:456216"/>
        <dbReference type="EC" id="2.7.1.25"/>
    </reaction>
</comment>
<dbReference type="Proteomes" id="UP001226762">
    <property type="component" value="Unassembled WGS sequence"/>
</dbReference>
<comment type="similarity">
    <text evidence="8">Belongs to the APS kinase family.</text>
</comment>
<dbReference type="InterPro" id="IPR024951">
    <property type="entry name" value="Sulfurylase_cat_dom"/>
</dbReference>
<dbReference type="InterPro" id="IPR027417">
    <property type="entry name" value="P-loop_NTPase"/>
</dbReference>
<evidence type="ECO:0000256" key="3">
    <source>
        <dbReference type="ARBA" id="ARBA00022679"/>
    </source>
</evidence>
<keyword evidence="13" id="KW-1185">Reference proteome</keyword>
<feature type="binding site" evidence="8">
    <location>
        <begin position="525"/>
        <end position="532"/>
    </location>
    <ligand>
        <name>ATP</name>
        <dbReference type="ChEBI" id="CHEBI:30616"/>
    </ligand>
</feature>
<comment type="catalytic activity">
    <reaction evidence="7">
        <text>sulfate + ATP + H(+) = adenosine 5'-phosphosulfate + diphosphate</text>
        <dbReference type="Rhea" id="RHEA:18133"/>
        <dbReference type="ChEBI" id="CHEBI:15378"/>
        <dbReference type="ChEBI" id="CHEBI:16189"/>
        <dbReference type="ChEBI" id="CHEBI:30616"/>
        <dbReference type="ChEBI" id="CHEBI:33019"/>
        <dbReference type="ChEBI" id="CHEBI:58243"/>
        <dbReference type="EC" id="2.7.7.4"/>
    </reaction>
</comment>
<reference evidence="12" key="2">
    <citation type="submission" date="2023-02" db="EMBL/GenBank/DDBJ databases">
        <title>'Rhodoalgimonas zhirmunskyi' gen. nov., isolated from a red alga.</title>
        <authorList>
            <person name="Nedashkovskaya O.I."/>
            <person name="Otstavnykh N.Y."/>
            <person name="Bystritskaya E.P."/>
            <person name="Balabanova L.A."/>
            <person name="Isaeva M.P."/>
        </authorList>
    </citation>
    <scope>NUCLEOTIDE SEQUENCE</scope>
    <source>
        <strain evidence="12">KCTC 52189</strain>
    </source>
</reference>
<dbReference type="NCBIfam" id="TIGR00339">
    <property type="entry name" value="sopT"/>
    <property type="match status" value="1"/>
</dbReference>
<comment type="caution">
    <text evidence="8">Lacks conserved residue(s) required for the propagation of feature annotation.</text>
</comment>
<gene>
    <name evidence="8" type="primary">cysC</name>
    <name evidence="12" type="ORF">NO357_18505</name>
</gene>
<dbReference type="InterPro" id="IPR036390">
    <property type="entry name" value="WH_DNA-bd_sf"/>
</dbReference>
<dbReference type="EMBL" id="JANHAX010000006">
    <property type="protein sequence ID" value="MDQ2091899.1"/>
    <property type="molecule type" value="Genomic_DNA"/>
</dbReference>
<dbReference type="Gene3D" id="3.40.50.620">
    <property type="entry name" value="HUPs"/>
    <property type="match status" value="1"/>
</dbReference>
<dbReference type="SUPFAM" id="SSF88697">
    <property type="entry name" value="PUA domain-like"/>
    <property type="match status" value="1"/>
</dbReference>
<dbReference type="FunFam" id="3.40.50.300:FF:000802">
    <property type="entry name" value="Sulfate adenylyltransferase"/>
    <property type="match status" value="1"/>
</dbReference>
<evidence type="ECO:0000256" key="5">
    <source>
        <dbReference type="ARBA" id="ARBA00022741"/>
    </source>
</evidence>
<dbReference type="Pfam" id="PF14306">
    <property type="entry name" value="PUA_2"/>
    <property type="match status" value="1"/>
</dbReference>
<dbReference type="GO" id="GO:0005524">
    <property type="term" value="F:ATP binding"/>
    <property type="evidence" value="ECO:0007669"/>
    <property type="project" value="UniProtKB-UniRule"/>
</dbReference>
<evidence type="ECO:0000259" key="9">
    <source>
        <dbReference type="Pfam" id="PF01583"/>
    </source>
</evidence>
<dbReference type="Gene3D" id="1.10.10.10">
    <property type="entry name" value="Winged helix-like DNA-binding domain superfamily/Winged helix DNA-binding domain"/>
    <property type="match status" value="1"/>
</dbReference>
<evidence type="ECO:0000313" key="12">
    <source>
        <dbReference type="EMBL" id="MDQ2091899.1"/>
    </source>
</evidence>
<evidence type="ECO:0000256" key="1">
    <source>
        <dbReference type="ARBA" id="ARBA00001823"/>
    </source>
</evidence>
<dbReference type="InterPro" id="IPR025980">
    <property type="entry name" value="ATP-Sase_PUA-like_dom"/>
</dbReference>
<keyword evidence="5 8" id="KW-0547">Nucleotide-binding</keyword>
<dbReference type="SUPFAM" id="SSF52540">
    <property type="entry name" value="P-loop containing nucleoside triphosphate hydrolases"/>
    <property type="match status" value="1"/>
</dbReference>